<keyword evidence="2" id="KW-1185">Reference proteome</keyword>
<name>A0A926F5C5_9BACT</name>
<reference evidence="1" key="1">
    <citation type="submission" date="2020-08" db="EMBL/GenBank/DDBJ databases">
        <title>Genome public.</title>
        <authorList>
            <person name="Liu C."/>
            <person name="Sun Q."/>
        </authorList>
    </citation>
    <scope>NUCLEOTIDE SEQUENCE</scope>
    <source>
        <strain evidence="1">N12</strain>
    </source>
</reference>
<protein>
    <recommendedName>
        <fullName evidence="3">Lipoprotein</fullName>
    </recommendedName>
</protein>
<proteinExistence type="predicted"/>
<organism evidence="1 2">
    <name type="scientific">Jilunia laotingensis</name>
    <dbReference type="NCBI Taxonomy" id="2763675"/>
    <lineage>
        <taxon>Bacteria</taxon>
        <taxon>Pseudomonadati</taxon>
        <taxon>Bacteroidota</taxon>
        <taxon>Bacteroidia</taxon>
        <taxon>Bacteroidales</taxon>
        <taxon>Bacteroidaceae</taxon>
        <taxon>Jilunia</taxon>
    </lineage>
</organism>
<dbReference type="Proteomes" id="UP000651085">
    <property type="component" value="Unassembled WGS sequence"/>
</dbReference>
<evidence type="ECO:0000313" key="2">
    <source>
        <dbReference type="Proteomes" id="UP000651085"/>
    </source>
</evidence>
<dbReference type="AlphaFoldDB" id="A0A926F5C5"/>
<comment type="caution">
    <text evidence="1">The sequence shown here is derived from an EMBL/GenBank/DDBJ whole genome shotgun (WGS) entry which is preliminary data.</text>
</comment>
<dbReference type="PROSITE" id="PS51257">
    <property type="entry name" value="PROKAR_LIPOPROTEIN"/>
    <property type="match status" value="1"/>
</dbReference>
<evidence type="ECO:0008006" key="3">
    <source>
        <dbReference type="Google" id="ProtNLM"/>
    </source>
</evidence>
<accession>A0A926F5C5</accession>
<dbReference type="EMBL" id="JACRTF010000001">
    <property type="protein sequence ID" value="MBC8594275.1"/>
    <property type="molecule type" value="Genomic_DNA"/>
</dbReference>
<sequence length="141" mass="16472">MRRLNHVNFILLLVLTLGLGACGDDVYYTDDFLRNSDEKLCSARAWSESYITDENMKCVHQLKFTIDKSGQEVFNYYRTGESRPARVETFNFSWEWIDQTMEGLRLDRGAGEILYFDNVWVRENYLSGSLDGVQVTFVKEK</sequence>
<evidence type="ECO:0000313" key="1">
    <source>
        <dbReference type="EMBL" id="MBC8594275.1"/>
    </source>
</evidence>
<gene>
    <name evidence="1" type="ORF">H8744_13680</name>
</gene>
<dbReference type="RefSeq" id="WP_262435371.1">
    <property type="nucleotide sequence ID" value="NZ_JACRTF010000001.1"/>
</dbReference>